<sequence>MESIKKILLSLIVLLLYCVSSNATVVRLVIDKKSVAAVTANTAIQSSIEIIHNKTLEEIRKKQEKIMSYTASMESIKELYRMSMQNISGFGEESAYYRQMVDNFLQVPGNTARAVKAINRCPGINYINSLNEIVNIQTDVVGLVEKFVDIVNNGKVDFSAFTSGKSNDKLSTLLQNAHLGKGDGYNFLDRYQRLTLANELLAHIVDINTRLNQIVYICEYCRTFSNFMYNIDPLTWATYFQGANMVQGVINDWKYEMQS</sequence>
<evidence type="ECO:0000313" key="2">
    <source>
        <dbReference type="Proteomes" id="UP000029538"/>
    </source>
</evidence>
<dbReference type="EMBL" id="JRNR01000080">
    <property type="protein sequence ID" value="KGF48690.1"/>
    <property type="molecule type" value="Genomic_DNA"/>
</dbReference>
<organism evidence="1 2">
    <name type="scientific">Prevotella disiens DNF00882</name>
    <dbReference type="NCBI Taxonomy" id="1401075"/>
    <lineage>
        <taxon>Bacteria</taxon>
        <taxon>Pseudomonadati</taxon>
        <taxon>Bacteroidota</taxon>
        <taxon>Bacteroidia</taxon>
        <taxon>Bacteroidales</taxon>
        <taxon>Prevotellaceae</taxon>
        <taxon>Prevotella</taxon>
    </lineage>
</organism>
<comment type="caution">
    <text evidence="1">The sequence shown here is derived from an EMBL/GenBank/DDBJ whole genome shotgun (WGS) entry which is preliminary data.</text>
</comment>
<gene>
    <name evidence="1" type="ORF">HMPREF0654_08150</name>
</gene>
<name>A0A096APL6_9BACT</name>
<dbReference type="Proteomes" id="UP000029538">
    <property type="component" value="Unassembled WGS sequence"/>
</dbReference>
<accession>A0A096APL6</accession>
<evidence type="ECO:0000313" key="1">
    <source>
        <dbReference type="EMBL" id="KGF48690.1"/>
    </source>
</evidence>
<proteinExistence type="predicted"/>
<dbReference type="RefSeq" id="WP_036883813.1">
    <property type="nucleotide sequence ID" value="NZ_JRNR01000080.1"/>
</dbReference>
<protein>
    <submittedName>
        <fullName evidence="1">Uncharacterized protein</fullName>
    </submittedName>
</protein>
<dbReference type="AlphaFoldDB" id="A0A096APL6"/>
<reference evidence="1 2" key="1">
    <citation type="submission" date="2014-07" db="EMBL/GenBank/DDBJ databases">
        <authorList>
            <person name="McCorrison J."/>
            <person name="Sanka R."/>
            <person name="Torralba M."/>
            <person name="Gillis M."/>
            <person name="Haft D.H."/>
            <person name="Methe B."/>
            <person name="Sutton G."/>
            <person name="Nelson K.E."/>
        </authorList>
    </citation>
    <scope>NUCLEOTIDE SEQUENCE [LARGE SCALE GENOMIC DNA]</scope>
    <source>
        <strain evidence="1 2">DNF00882</strain>
    </source>
</reference>